<protein>
    <submittedName>
        <fullName evidence="1">Uncharacterized protein</fullName>
    </submittedName>
</protein>
<organism evidence="1">
    <name type="scientific">uncultured Caudovirales phage</name>
    <dbReference type="NCBI Taxonomy" id="2100421"/>
    <lineage>
        <taxon>Viruses</taxon>
        <taxon>Duplodnaviria</taxon>
        <taxon>Heunggongvirae</taxon>
        <taxon>Uroviricota</taxon>
        <taxon>Caudoviricetes</taxon>
        <taxon>Peduoviridae</taxon>
        <taxon>Maltschvirus</taxon>
        <taxon>Maltschvirus maltsch</taxon>
    </lineage>
</organism>
<dbReference type="EMBL" id="LR798287">
    <property type="protein sequence ID" value="CAB5220765.1"/>
    <property type="molecule type" value="Genomic_DNA"/>
</dbReference>
<name>A0A6J7WVA3_9CAUD</name>
<proteinExistence type="predicted"/>
<gene>
    <name evidence="1" type="ORF">UFOVP245_24</name>
</gene>
<sequence length="116" mass="13598">MSKIYDRIQIKATFDLEDAILFEAQFNVTVRSRLSRLQFEQTSAGHSLNTSLVDRLKDDVYFQMMVENSRKQIINEVYGEYVDELQEALAMLYRNAHRDDIGDILRKVIDSMRSSE</sequence>
<reference evidence="1" key="1">
    <citation type="submission" date="2020-05" db="EMBL/GenBank/DDBJ databases">
        <authorList>
            <person name="Chiriac C."/>
            <person name="Salcher M."/>
            <person name="Ghai R."/>
            <person name="Kavagutti S V."/>
        </authorList>
    </citation>
    <scope>NUCLEOTIDE SEQUENCE</scope>
</reference>
<accession>A0A6J7WVA3</accession>
<evidence type="ECO:0000313" key="1">
    <source>
        <dbReference type="EMBL" id="CAB5220765.1"/>
    </source>
</evidence>